<evidence type="ECO:0000313" key="1">
    <source>
        <dbReference type="EMBL" id="PQL91274.1"/>
    </source>
</evidence>
<proteinExistence type="predicted"/>
<dbReference type="EMBL" id="PSZM01000041">
    <property type="protein sequence ID" value="PQL91274.1"/>
    <property type="molecule type" value="Genomic_DNA"/>
</dbReference>
<name>A0A2S8A9L1_9FLAO</name>
<keyword evidence="2" id="KW-1185">Reference proteome</keyword>
<dbReference type="Proteomes" id="UP000238042">
    <property type="component" value="Unassembled WGS sequence"/>
</dbReference>
<accession>A0A2S8A9L1</accession>
<organism evidence="1 2">
    <name type="scientific">Apibacter adventoris</name>
    <dbReference type="NCBI Taxonomy" id="1679466"/>
    <lineage>
        <taxon>Bacteria</taxon>
        <taxon>Pseudomonadati</taxon>
        <taxon>Bacteroidota</taxon>
        <taxon>Flavobacteriia</taxon>
        <taxon>Flavobacteriales</taxon>
        <taxon>Weeksellaceae</taxon>
        <taxon>Apibacter</taxon>
    </lineage>
</organism>
<evidence type="ECO:0000313" key="2">
    <source>
        <dbReference type="Proteomes" id="UP000238042"/>
    </source>
</evidence>
<comment type="caution">
    <text evidence="1">The sequence shown here is derived from an EMBL/GenBank/DDBJ whole genome shotgun (WGS) entry which is preliminary data.</text>
</comment>
<sequence length="137" mass="15591">MVLICIQISSCSNKCSVEGLEVSELLSTVSKEKYQLNYCSLLKRALSGDNISIKKISLLNFDDAVGYDHGSILVDLIERIGEDTYLDSIKNINNNDKNKVKGYLDIGLMYSNKNKEEFSRKYLKDVFPKVYDFLCLK</sequence>
<dbReference type="AlphaFoldDB" id="A0A2S8A9L1"/>
<reference evidence="1 2" key="1">
    <citation type="submission" date="2018-02" db="EMBL/GenBank/DDBJ databases">
        <title>Genome sequences of Apibacter spp., gut symbionts of Asian honey bees.</title>
        <authorList>
            <person name="Kwong W.K."/>
            <person name="Steele M.I."/>
            <person name="Moran N.A."/>
        </authorList>
    </citation>
    <scope>NUCLEOTIDE SEQUENCE [LARGE SCALE GENOMIC DNA]</scope>
    <source>
        <strain evidence="2">wkB301</strain>
    </source>
</reference>
<protein>
    <submittedName>
        <fullName evidence="1">Uncharacterized protein</fullName>
    </submittedName>
</protein>
<gene>
    <name evidence="1" type="ORF">C4S77_08420</name>
</gene>